<dbReference type="STRING" id="1429867.A0A0G4P7G5"/>
<name>A0A0G4P7G5_PENC3</name>
<proteinExistence type="predicted"/>
<protein>
    <recommendedName>
        <fullName evidence="1">Subtelomeric hrmA-associated cluster protein AFUB-079030/YDR124W-like helical bundle domain-containing protein</fullName>
    </recommendedName>
</protein>
<dbReference type="PANTHER" id="PTHR36102">
    <property type="entry name" value="CHROMOSOME 10, WHOLE GENOME SHOTGUN SEQUENCE"/>
    <property type="match status" value="1"/>
</dbReference>
<reference evidence="2 3" key="1">
    <citation type="journal article" date="2014" name="Nat. Commun.">
        <title>Multiple recent horizontal transfers of a large genomic region in cheese making fungi.</title>
        <authorList>
            <person name="Cheeseman K."/>
            <person name="Ropars J."/>
            <person name="Renault P."/>
            <person name="Dupont J."/>
            <person name="Gouzy J."/>
            <person name="Branca A."/>
            <person name="Abraham A.L."/>
            <person name="Ceppi M."/>
            <person name="Conseiller E."/>
            <person name="Debuchy R."/>
            <person name="Malagnac F."/>
            <person name="Goarin A."/>
            <person name="Silar P."/>
            <person name="Lacoste S."/>
            <person name="Sallet E."/>
            <person name="Bensimon A."/>
            <person name="Giraud T."/>
            <person name="Brygoo Y."/>
        </authorList>
    </citation>
    <scope>NUCLEOTIDE SEQUENCE [LARGE SCALE GENOMIC DNA]</scope>
    <source>
        <strain evidence="3">FM 013</strain>
    </source>
</reference>
<accession>A0A0G4P7G5</accession>
<keyword evidence="3" id="KW-1185">Reference proteome</keyword>
<dbReference type="PANTHER" id="PTHR36102:SF5">
    <property type="entry name" value="YDR124W-LIKE HELICAL BUNDLE DOMAIN-CONTAINING PROTEIN"/>
    <property type="match status" value="1"/>
</dbReference>
<organism evidence="2 3">
    <name type="scientific">Penicillium camemberti (strain FM 013)</name>
    <dbReference type="NCBI Taxonomy" id="1429867"/>
    <lineage>
        <taxon>Eukaryota</taxon>
        <taxon>Fungi</taxon>
        <taxon>Dikarya</taxon>
        <taxon>Ascomycota</taxon>
        <taxon>Pezizomycotina</taxon>
        <taxon>Eurotiomycetes</taxon>
        <taxon>Eurotiomycetidae</taxon>
        <taxon>Eurotiales</taxon>
        <taxon>Aspergillaceae</taxon>
        <taxon>Penicillium</taxon>
    </lineage>
</organism>
<dbReference type="InterPro" id="IPR021264">
    <property type="entry name" value="AFUB_079030/YDR124W-like"/>
</dbReference>
<gene>
    <name evidence="2" type="ORF">PCAMFM013_S007g000213</name>
</gene>
<sequence>MVITRAMKRSTSTPREGLGLDTLPTKYADRVPLTIGYTERVMVYYKSTLDYFRQRNCSVIIRAAIKIIEPQKYVDHPYTGKNATRPDWWPWDITYKHPEHMRKEDRIELLVHILYNLGRNGLTADNLGKIATDAKQDLRDPEDVNSIYEVLRVRKMEEQFERGEIGANTVIYLEGFRAEGNKEYGSTNAASAVTEAPRDQGIEQDLASASFYATTESSSTLDTLVTFTFQARDGYSAVTDTSPYQNIDDSRTALHDMDYHIPINQESDLVFIGRNGLPGYYDQDLS</sequence>
<dbReference type="EMBL" id="HG793140">
    <property type="protein sequence ID" value="CRL22232.1"/>
    <property type="molecule type" value="Genomic_DNA"/>
</dbReference>
<evidence type="ECO:0000313" key="2">
    <source>
        <dbReference type="EMBL" id="CRL22232.1"/>
    </source>
</evidence>
<dbReference type="Proteomes" id="UP000053732">
    <property type="component" value="Unassembled WGS sequence"/>
</dbReference>
<evidence type="ECO:0000313" key="3">
    <source>
        <dbReference type="Proteomes" id="UP000053732"/>
    </source>
</evidence>
<dbReference type="InterPro" id="IPR047092">
    <property type="entry name" value="AFUB_07903/YDR124W-like_hel"/>
</dbReference>
<feature type="domain" description="Subtelomeric hrmA-associated cluster protein AFUB-079030/YDR124W-like helical bundle" evidence="1">
    <location>
        <begin position="35"/>
        <end position="156"/>
    </location>
</feature>
<evidence type="ECO:0000259" key="1">
    <source>
        <dbReference type="Pfam" id="PF11001"/>
    </source>
</evidence>
<dbReference type="Pfam" id="PF11001">
    <property type="entry name" value="AFUB_07903_YDR124W_hel"/>
    <property type="match status" value="1"/>
</dbReference>
<dbReference type="AlphaFoldDB" id="A0A0G4P7G5"/>